<keyword evidence="6 8" id="KW-1133">Transmembrane helix</keyword>
<keyword evidence="7 8" id="KW-0472">Membrane</keyword>
<feature type="transmembrane region" description="Helical" evidence="8">
    <location>
        <begin position="227"/>
        <end position="260"/>
    </location>
</feature>
<feature type="transmembrane region" description="Helical" evidence="8">
    <location>
        <begin position="280"/>
        <end position="306"/>
    </location>
</feature>
<evidence type="ECO:0000256" key="1">
    <source>
        <dbReference type="ARBA" id="ARBA00004651"/>
    </source>
</evidence>
<dbReference type="GO" id="GO:0005886">
    <property type="term" value="C:plasma membrane"/>
    <property type="evidence" value="ECO:0007669"/>
    <property type="project" value="UniProtKB-SubCell"/>
</dbReference>
<dbReference type="InterPro" id="IPR038770">
    <property type="entry name" value="Na+/solute_symporter_sf"/>
</dbReference>
<evidence type="ECO:0000313" key="10">
    <source>
        <dbReference type="Proteomes" id="UP000515679"/>
    </source>
</evidence>
<evidence type="ECO:0000256" key="3">
    <source>
        <dbReference type="ARBA" id="ARBA00022448"/>
    </source>
</evidence>
<name>A0A7G5C005_9BACL</name>
<proteinExistence type="inferred from homology"/>
<sequence length="307" mass="33483">MVFLHIIEEIILPLVILIGVGVVLQRFFQFEMKTFSRLILYYYIPALTFITVYEASLSLHLLLLIFGLLIAQFIVLFLLGNGISRLLKHNRPTAASFSNSIILTNNGNIGIPVNGYVFQSDPFAMSVQMMVVLFEIALTFTFGLFNASAASIGTSKTLRQFAKMPILYAFVAGILCNLLQIPLPDSIEIPMHTVAGGMLSLALVSIGAQMAGAKLYRNTSRVLLSSFLRLLVAPLIAFSLLTLFHIDGIVAQALFIASAIPTSRNSAALALEYGNEPEFAAQAVLVSTLCSSVTLTLVIYLSTYLFS</sequence>
<keyword evidence="3" id="KW-0813">Transport</keyword>
<dbReference type="Pfam" id="PF03547">
    <property type="entry name" value="Mem_trans"/>
    <property type="match status" value="1"/>
</dbReference>
<evidence type="ECO:0000256" key="5">
    <source>
        <dbReference type="ARBA" id="ARBA00022692"/>
    </source>
</evidence>
<dbReference type="EMBL" id="CP041969">
    <property type="protein sequence ID" value="QMV42539.1"/>
    <property type="molecule type" value="Genomic_DNA"/>
</dbReference>
<dbReference type="GO" id="GO:0055085">
    <property type="term" value="P:transmembrane transport"/>
    <property type="evidence" value="ECO:0007669"/>
    <property type="project" value="InterPro"/>
</dbReference>
<comment type="similarity">
    <text evidence="2">Belongs to the auxin efflux carrier (TC 2.A.69) family.</text>
</comment>
<evidence type="ECO:0000256" key="2">
    <source>
        <dbReference type="ARBA" id="ARBA00010145"/>
    </source>
</evidence>
<dbReference type="Gene3D" id="1.20.1530.20">
    <property type="match status" value="2"/>
</dbReference>
<evidence type="ECO:0000313" key="9">
    <source>
        <dbReference type="EMBL" id="QMV42539.1"/>
    </source>
</evidence>
<keyword evidence="4" id="KW-1003">Cell membrane</keyword>
<protein>
    <submittedName>
        <fullName evidence="9">AEC family transporter</fullName>
    </submittedName>
</protein>
<dbReference type="PANTHER" id="PTHR36838:SF1">
    <property type="entry name" value="SLR1864 PROTEIN"/>
    <property type="match status" value="1"/>
</dbReference>
<keyword evidence="5 8" id="KW-0812">Transmembrane</keyword>
<accession>A0A7G5C005</accession>
<evidence type="ECO:0000256" key="7">
    <source>
        <dbReference type="ARBA" id="ARBA00023136"/>
    </source>
</evidence>
<feature type="transmembrane region" description="Helical" evidence="8">
    <location>
        <begin position="123"/>
        <end position="145"/>
    </location>
</feature>
<dbReference type="KEGG" id="cchl:FPL14_16020"/>
<feature type="transmembrane region" description="Helical" evidence="8">
    <location>
        <begin position="92"/>
        <end position="111"/>
    </location>
</feature>
<dbReference type="PANTHER" id="PTHR36838">
    <property type="entry name" value="AUXIN EFFLUX CARRIER FAMILY PROTEIN"/>
    <property type="match status" value="1"/>
</dbReference>
<evidence type="ECO:0000256" key="6">
    <source>
        <dbReference type="ARBA" id="ARBA00022989"/>
    </source>
</evidence>
<feature type="transmembrane region" description="Helical" evidence="8">
    <location>
        <begin position="189"/>
        <end position="206"/>
    </location>
</feature>
<feature type="transmembrane region" description="Helical" evidence="8">
    <location>
        <begin position="35"/>
        <end position="53"/>
    </location>
</feature>
<gene>
    <name evidence="9" type="ORF">FPL14_16020</name>
</gene>
<reference evidence="9 10" key="1">
    <citation type="submission" date="2019-07" db="EMBL/GenBank/DDBJ databases">
        <authorList>
            <person name="Kim J.K."/>
            <person name="Cheong H.-M."/>
            <person name="Choi Y."/>
            <person name="Hwang K.J."/>
            <person name="Lee S."/>
            <person name="Choi C."/>
        </authorList>
    </citation>
    <scope>NUCLEOTIDE SEQUENCE [LARGE SCALE GENOMIC DNA]</scope>
    <source>
        <strain evidence="9 10">KS 22</strain>
    </source>
</reference>
<evidence type="ECO:0000256" key="8">
    <source>
        <dbReference type="SAM" id="Phobius"/>
    </source>
</evidence>
<dbReference type="InterPro" id="IPR004776">
    <property type="entry name" value="Mem_transp_PIN-like"/>
</dbReference>
<feature type="transmembrane region" description="Helical" evidence="8">
    <location>
        <begin position="6"/>
        <end position="28"/>
    </location>
</feature>
<feature type="transmembrane region" description="Helical" evidence="8">
    <location>
        <begin position="59"/>
        <end position="80"/>
    </location>
</feature>
<dbReference type="RefSeq" id="WP_182298603.1">
    <property type="nucleotide sequence ID" value="NZ_CP041969.1"/>
</dbReference>
<evidence type="ECO:0000256" key="4">
    <source>
        <dbReference type="ARBA" id="ARBA00022475"/>
    </source>
</evidence>
<comment type="subcellular location">
    <subcellularLocation>
        <location evidence="1">Cell membrane</location>
        <topology evidence="1">Multi-pass membrane protein</topology>
    </subcellularLocation>
</comment>
<dbReference type="Proteomes" id="UP000515679">
    <property type="component" value="Chromosome"/>
</dbReference>
<feature type="transmembrane region" description="Helical" evidence="8">
    <location>
        <begin position="166"/>
        <end position="183"/>
    </location>
</feature>
<organism evidence="9 10">
    <name type="scientific">Cohnella cholangitidis</name>
    <dbReference type="NCBI Taxonomy" id="2598458"/>
    <lineage>
        <taxon>Bacteria</taxon>
        <taxon>Bacillati</taxon>
        <taxon>Bacillota</taxon>
        <taxon>Bacilli</taxon>
        <taxon>Bacillales</taxon>
        <taxon>Paenibacillaceae</taxon>
        <taxon>Cohnella</taxon>
    </lineage>
</organism>
<keyword evidence="10" id="KW-1185">Reference proteome</keyword>
<dbReference type="AlphaFoldDB" id="A0A7G5C005"/>